<organism evidence="2 3">
    <name type="scientific">Cirrhinus mrigala</name>
    <name type="common">Mrigala</name>
    <dbReference type="NCBI Taxonomy" id="683832"/>
    <lineage>
        <taxon>Eukaryota</taxon>
        <taxon>Metazoa</taxon>
        <taxon>Chordata</taxon>
        <taxon>Craniata</taxon>
        <taxon>Vertebrata</taxon>
        <taxon>Euteleostomi</taxon>
        <taxon>Actinopterygii</taxon>
        <taxon>Neopterygii</taxon>
        <taxon>Teleostei</taxon>
        <taxon>Ostariophysi</taxon>
        <taxon>Cypriniformes</taxon>
        <taxon>Cyprinidae</taxon>
        <taxon>Labeoninae</taxon>
        <taxon>Labeonini</taxon>
        <taxon>Cirrhinus</taxon>
    </lineage>
</organism>
<feature type="region of interest" description="Disordered" evidence="1">
    <location>
        <begin position="1"/>
        <end position="22"/>
    </location>
</feature>
<reference evidence="2 3" key="1">
    <citation type="submission" date="2024-05" db="EMBL/GenBank/DDBJ databases">
        <title>Genome sequencing and assembly of Indian major carp, Cirrhinus mrigala (Hamilton, 1822).</title>
        <authorList>
            <person name="Mohindra V."/>
            <person name="Chowdhury L.M."/>
            <person name="Lal K."/>
            <person name="Jena J.K."/>
        </authorList>
    </citation>
    <scope>NUCLEOTIDE SEQUENCE [LARGE SCALE GENOMIC DNA]</scope>
    <source>
        <strain evidence="2">CM1030</strain>
        <tissue evidence="2">Blood</tissue>
    </source>
</reference>
<feature type="non-terminal residue" evidence="2">
    <location>
        <position position="1"/>
    </location>
</feature>
<dbReference type="AlphaFoldDB" id="A0ABD0S0R4"/>
<proteinExistence type="predicted"/>
<protein>
    <submittedName>
        <fullName evidence="2">Uncharacterized protein</fullName>
    </submittedName>
</protein>
<evidence type="ECO:0000313" key="2">
    <source>
        <dbReference type="EMBL" id="KAL0204394.1"/>
    </source>
</evidence>
<accession>A0ABD0S0R4</accession>
<gene>
    <name evidence="2" type="ORF">M9458_002412</name>
</gene>
<name>A0ABD0S0R4_CIRMR</name>
<dbReference type="Proteomes" id="UP001529510">
    <property type="component" value="Unassembled WGS sequence"/>
</dbReference>
<evidence type="ECO:0000256" key="1">
    <source>
        <dbReference type="SAM" id="MobiDB-lite"/>
    </source>
</evidence>
<sequence>AGGTGAADIGSRPQSVGLGGRPAPVVRGFRRFQTFPEPHWPLVSHSVREV</sequence>
<comment type="caution">
    <text evidence="2">The sequence shown here is derived from an EMBL/GenBank/DDBJ whole genome shotgun (WGS) entry which is preliminary data.</text>
</comment>
<evidence type="ECO:0000313" key="3">
    <source>
        <dbReference type="Proteomes" id="UP001529510"/>
    </source>
</evidence>
<dbReference type="EMBL" id="JAMKFB020000001">
    <property type="protein sequence ID" value="KAL0204394.1"/>
    <property type="molecule type" value="Genomic_DNA"/>
</dbReference>
<keyword evidence="3" id="KW-1185">Reference proteome</keyword>